<dbReference type="Proteomes" id="UP001320706">
    <property type="component" value="Unassembled WGS sequence"/>
</dbReference>
<name>A0ACC3SJX1_9PEZI</name>
<keyword evidence="2" id="KW-1185">Reference proteome</keyword>
<evidence type="ECO:0000313" key="2">
    <source>
        <dbReference type="Proteomes" id="UP001320706"/>
    </source>
</evidence>
<accession>A0ACC3SJX1</accession>
<organism evidence="1 2">
    <name type="scientific">Zalaria obscura</name>
    <dbReference type="NCBI Taxonomy" id="2024903"/>
    <lineage>
        <taxon>Eukaryota</taxon>
        <taxon>Fungi</taxon>
        <taxon>Dikarya</taxon>
        <taxon>Ascomycota</taxon>
        <taxon>Pezizomycotina</taxon>
        <taxon>Dothideomycetes</taxon>
        <taxon>Dothideomycetidae</taxon>
        <taxon>Dothideales</taxon>
        <taxon>Zalariaceae</taxon>
        <taxon>Zalaria</taxon>
    </lineage>
</organism>
<evidence type="ECO:0000313" key="1">
    <source>
        <dbReference type="EMBL" id="KAK8216827.1"/>
    </source>
</evidence>
<reference evidence="1" key="1">
    <citation type="submission" date="2024-02" db="EMBL/GenBank/DDBJ databases">
        <title>Metagenome Assembled Genome of Zalaria obscura JY119.</title>
        <authorList>
            <person name="Vighnesh L."/>
            <person name="Jagadeeshwari U."/>
            <person name="Venkata Ramana C."/>
            <person name="Sasikala C."/>
        </authorList>
    </citation>
    <scope>NUCLEOTIDE SEQUENCE</scope>
    <source>
        <strain evidence="1">JY119</strain>
    </source>
</reference>
<proteinExistence type="predicted"/>
<gene>
    <name evidence="1" type="ORF">M8818_001790</name>
</gene>
<sequence>MARAERGRWNASGGTSTSSPLGILHPIAQETQEHETIRIGRQFVVSPARVFAVIPGCSRSDTTHTVPRREDASFPWVGAVTSVIRKEVADWLSAQFVSLRVDQGIEGYGKSFSILVEEDTHHRTEAITHGALIESISVVDCSGANEDLSWHKLEEVELDVQAFALHTESPRSAGSQSPGTDELEAQARILVLPNKVLIGEWDSLVFDEQIPTRLLRFLTRMLMLMKHPSLNVKTFNWNRVILLHGPPGTGKSTLCRALAQKLAIRLGRQFTSGKLVEVHTHALLSKWFSESGKLDPAFLDRIDVKQYIPSPSATVAYDILRSCLNELVRTQLISAEPFTYSHVSSDSSSPAQPSSDAVTGSGSPGSESSWELIGESTIPSYAEMSVRLWDQPRAPGRRVWSIAQKCEGVSGRTLRRLPFLALAMYMWVDVCSLPDAITALEAALVQELRGCDAKGSKRVTQAWIISTEQEGDRLYSGHDYAFRVGIPDRHEAESADCHSSANRRRSGAATLRQSVDKQSCPSPHHPRIPRPPRNLQRQDGTHMVNNRKAPHSSATPRPVQITN</sequence>
<comment type="caution">
    <text evidence="1">The sequence shown here is derived from an EMBL/GenBank/DDBJ whole genome shotgun (WGS) entry which is preliminary data.</text>
</comment>
<protein>
    <submittedName>
        <fullName evidence="1">Uncharacterized protein</fullName>
    </submittedName>
</protein>
<dbReference type="EMBL" id="JAMKPW020000007">
    <property type="protein sequence ID" value="KAK8216827.1"/>
    <property type="molecule type" value="Genomic_DNA"/>
</dbReference>